<name>A0ABX0HSC2_9BURK</name>
<sequence>MNVTSSVNWTRPAVGIVRVERALARELAALLGPDRFRLCVWRDGRFVQWLEEAGTSDAREVDAAVDLLLPRVASFDIARPFVLRALRKFAVSSGTAPSHDAIHLKIPASGGESLEPERGDVVISAGLDWDYEYSQRFHEMARERGLRIVSCCYDLIPVLFPQYCVGEVAKRFTEYFIGLCWGSEAVLCISQQTQRDFSQLCRKLGAPDRVTAVIPLGDNVPMAGGETSDAVKAVCKQPFILFVSTIERRKNHEVLYRAYHRLARQGRAADLPQLVFVGMPGWGTGDLLKDIELDPLTRGKITQLHHVTDSELNELYQRAAFCVYPSLYEGWGLPVGEALAMGKAVISSSEGSLPEVGGPLVRYVDAWDVAGWAEAIWQWVSDPEQVRSAERAVRRQYVSRTWAKTAEAVVALIDSLPARPELQTLRPVPGYDMSTHAGVHAGARIEATGTAGLLLFGPHWPLRAGSYRARVHGRRVRPGSETLRLEIASDAGTTRHHQWTQAVTASDVAGELAQAVFRIERDVDDIELRIVVEDGSWLCIDTVEFTPEIDAAPAGTTPGRAATPGPRPQALSAR</sequence>
<evidence type="ECO:0000256" key="1">
    <source>
        <dbReference type="ARBA" id="ARBA00022679"/>
    </source>
</evidence>
<protein>
    <submittedName>
        <fullName evidence="4">Glycosyltransferase family 4 protein</fullName>
    </submittedName>
</protein>
<evidence type="ECO:0000259" key="3">
    <source>
        <dbReference type="Pfam" id="PF00534"/>
    </source>
</evidence>
<evidence type="ECO:0000256" key="2">
    <source>
        <dbReference type="SAM" id="MobiDB-lite"/>
    </source>
</evidence>
<feature type="compositionally biased region" description="Low complexity" evidence="2">
    <location>
        <begin position="551"/>
        <end position="564"/>
    </location>
</feature>
<dbReference type="PANTHER" id="PTHR46401:SF2">
    <property type="entry name" value="GLYCOSYLTRANSFERASE WBBK-RELATED"/>
    <property type="match status" value="1"/>
</dbReference>
<feature type="region of interest" description="Disordered" evidence="2">
    <location>
        <begin position="550"/>
        <end position="574"/>
    </location>
</feature>
<evidence type="ECO:0000313" key="4">
    <source>
        <dbReference type="EMBL" id="NHK97943.1"/>
    </source>
</evidence>
<dbReference type="EMBL" id="JAAOCD010000002">
    <property type="protein sequence ID" value="NHK97943.1"/>
    <property type="molecule type" value="Genomic_DNA"/>
</dbReference>
<dbReference type="Pfam" id="PF00534">
    <property type="entry name" value="Glycos_transf_1"/>
    <property type="match status" value="1"/>
</dbReference>
<evidence type="ECO:0000313" key="5">
    <source>
        <dbReference type="Proteomes" id="UP000802098"/>
    </source>
</evidence>
<gene>
    <name evidence="4" type="ORF">G7087_06100</name>
</gene>
<dbReference type="Proteomes" id="UP000802098">
    <property type="component" value="Unassembled WGS sequence"/>
</dbReference>
<comment type="caution">
    <text evidence="4">The sequence shown here is derived from an EMBL/GenBank/DDBJ whole genome shotgun (WGS) entry which is preliminary data.</text>
</comment>
<keyword evidence="5" id="KW-1185">Reference proteome</keyword>
<dbReference type="SUPFAM" id="SSF53756">
    <property type="entry name" value="UDP-Glycosyltransferase/glycogen phosphorylase"/>
    <property type="match status" value="1"/>
</dbReference>
<proteinExistence type="predicted"/>
<dbReference type="CDD" id="cd03809">
    <property type="entry name" value="GT4_MtfB-like"/>
    <property type="match status" value="1"/>
</dbReference>
<dbReference type="PANTHER" id="PTHR46401">
    <property type="entry name" value="GLYCOSYLTRANSFERASE WBBK-RELATED"/>
    <property type="match status" value="1"/>
</dbReference>
<accession>A0ABX0HSC2</accession>
<feature type="domain" description="Glycosyl transferase family 1" evidence="3">
    <location>
        <begin position="236"/>
        <end position="394"/>
    </location>
</feature>
<dbReference type="Gene3D" id="3.40.50.2000">
    <property type="entry name" value="Glycogen Phosphorylase B"/>
    <property type="match status" value="1"/>
</dbReference>
<dbReference type="InterPro" id="IPR001296">
    <property type="entry name" value="Glyco_trans_1"/>
</dbReference>
<organism evidence="4 5">
    <name type="scientific">Rubrivivax benzoatilyticus</name>
    <dbReference type="NCBI Taxonomy" id="316997"/>
    <lineage>
        <taxon>Bacteria</taxon>
        <taxon>Pseudomonadati</taxon>
        <taxon>Pseudomonadota</taxon>
        <taxon>Betaproteobacteria</taxon>
        <taxon>Burkholderiales</taxon>
        <taxon>Sphaerotilaceae</taxon>
        <taxon>Rubrivivax</taxon>
    </lineage>
</organism>
<keyword evidence="1" id="KW-0808">Transferase</keyword>
<reference evidence="4 5" key="1">
    <citation type="submission" date="2020-03" db="EMBL/GenBank/DDBJ databases">
        <title>Rubrivivax benzoatilyticus JA2 (sequenced after 10 years sub-culturing).</title>
        <authorList>
            <person name="Gupta D."/>
            <person name="Chintalapati S."/>
            <person name="Chintalapati V.R."/>
        </authorList>
    </citation>
    <scope>NUCLEOTIDE SEQUENCE [LARGE SCALE GENOMIC DNA]</scope>
    <source>
        <strain evidence="4 5">JA2-Mal</strain>
    </source>
</reference>